<gene>
    <name evidence="7" type="ORF">SCHPADRAFT_918323</name>
</gene>
<reference evidence="7 8" key="1">
    <citation type="submission" date="2015-04" db="EMBL/GenBank/DDBJ databases">
        <title>Complete genome sequence of Schizopora paradoxa KUC8140, a cosmopolitan wood degrader in East Asia.</title>
        <authorList>
            <consortium name="DOE Joint Genome Institute"/>
            <person name="Min B."/>
            <person name="Park H."/>
            <person name="Jang Y."/>
            <person name="Kim J.-J."/>
            <person name="Kim K.H."/>
            <person name="Pangilinan J."/>
            <person name="Lipzen A."/>
            <person name="Riley R."/>
            <person name="Grigoriev I.V."/>
            <person name="Spatafora J.W."/>
            <person name="Choi I.-G."/>
        </authorList>
    </citation>
    <scope>NUCLEOTIDE SEQUENCE [LARGE SCALE GENOMIC DNA]</scope>
    <source>
        <strain evidence="7 8">KUC8140</strain>
    </source>
</reference>
<dbReference type="OrthoDB" id="29058at2759"/>
<dbReference type="FunCoup" id="A0A0H2S8F6">
    <property type="interactions" value="398"/>
</dbReference>
<evidence type="ECO:0000256" key="5">
    <source>
        <dbReference type="ARBA" id="ARBA00023242"/>
    </source>
</evidence>
<dbReference type="AlphaFoldDB" id="A0A0H2S8F6"/>
<feature type="compositionally biased region" description="Basic residues" evidence="6">
    <location>
        <begin position="7"/>
        <end position="24"/>
    </location>
</feature>
<dbReference type="PANTHER" id="PTHR12838:SF0">
    <property type="entry name" value="U3 SMALL NUCLEOLAR RNA-ASSOCIATED PROTEIN 11-RELATED"/>
    <property type="match status" value="1"/>
</dbReference>
<evidence type="ECO:0000313" key="8">
    <source>
        <dbReference type="Proteomes" id="UP000053477"/>
    </source>
</evidence>
<feature type="compositionally biased region" description="Acidic residues" evidence="6">
    <location>
        <begin position="195"/>
        <end position="206"/>
    </location>
</feature>
<dbReference type="Proteomes" id="UP000053477">
    <property type="component" value="Unassembled WGS sequence"/>
</dbReference>
<keyword evidence="8" id="KW-1185">Reference proteome</keyword>
<accession>A0A0H2S8F6</accession>
<sequence>MSSIRNSLHRRTHKERSQLSHRSKLGILEKHKDYVLRARDFHSKQDRIRRLKQKASEKNKDEFHFGMVNQRTNEGIHIQDRGNVSMPIDMVKLLKTQDENYIRTMRTRGQKKIDKIKAQLTALADLICPSLSSGPDEEEEGLDATEIDILQQAGIFKGKQPVAARRRNHVIFVSNEEEVNKYIGSSSSNANPDVEMSEGESVDEDDLGWKMSSKANKRPTKEGGEGEESRMAELREEARITQSHRSRLLKELAARLTRDTQLRYAERELEMQRQLMGKGGNRKVRGAEKVEGDDDESEDEDEVDARKGRPADAPAQDKVYKPRVYKWRAERKR</sequence>
<dbReference type="EMBL" id="KQ085883">
    <property type="protein sequence ID" value="KLO20224.1"/>
    <property type="molecule type" value="Genomic_DNA"/>
</dbReference>
<keyword evidence="5" id="KW-0539">Nucleus</keyword>
<feature type="region of interest" description="Disordered" evidence="6">
    <location>
        <begin position="183"/>
        <end position="243"/>
    </location>
</feature>
<comment type="function">
    <text evidence="1">Involved in nucleolar processing of pre-18S ribosomal RNA.</text>
</comment>
<evidence type="ECO:0000256" key="4">
    <source>
        <dbReference type="ARBA" id="ARBA00022552"/>
    </source>
</evidence>
<comment type="subcellular location">
    <subcellularLocation>
        <location evidence="2">Nucleus</location>
        <location evidence="2">Nucleolus</location>
    </subcellularLocation>
</comment>
<feature type="region of interest" description="Disordered" evidence="6">
    <location>
        <begin position="1"/>
        <end position="24"/>
    </location>
</feature>
<feature type="compositionally biased region" description="Acidic residues" evidence="6">
    <location>
        <begin position="291"/>
        <end position="303"/>
    </location>
</feature>
<dbReference type="PANTHER" id="PTHR12838">
    <property type="entry name" value="U3 SMALL NUCLEOLAR RNA-ASSOCIATED PROTEIN 11"/>
    <property type="match status" value="1"/>
</dbReference>
<dbReference type="InterPro" id="IPR007144">
    <property type="entry name" value="SSU_processome_Utp11"/>
</dbReference>
<feature type="compositionally biased region" description="Basic residues" evidence="6">
    <location>
        <begin position="321"/>
        <end position="333"/>
    </location>
</feature>
<evidence type="ECO:0000256" key="2">
    <source>
        <dbReference type="ARBA" id="ARBA00004604"/>
    </source>
</evidence>
<dbReference type="InParanoid" id="A0A0H2S8F6"/>
<evidence type="ECO:0000313" key="7">
    <source>
        <dbReference type="EMBL" id="KLO20224.1"/>
    </source>
</evidence>
<organism evidence="7 8">
    <name type="scientific">Schizopora paradoxa</name>
    <dbReference type="NCBI Taxonomy" id="27342"/>
    <lineage>
        <taxon>Eukaryota</taxon>
        <taxon>Fungi</taxon>
        <taxon>Dikarya</taxon>
        <taxon>Basidiomycota</taxon>
        <taxon>Agaricomycotina</taxon>
        <taxon>Agaricomycetes</taxon>
        <taxon>Hymenochaetales</taxon>
        <taxon>Schizoporaceae</taxon>
        <taxon>Schizopora</taxon>
    </lineage>
</organism>
<evidence type="ECO:0000256" key="1">
    <source>
        <dbReference type="ARBA" id="ARBA00004099"/>
    </source>
</evidence>
<dbReference type="GO" id="GO:0006364">
    <property type="term" value="P:rRNA processing"/>
    <property type="evidence" value="ECO:0007669"/>
    <property type="project" value="UniProtKB-KW"/>
</dbReference>
<comment type="similarity">
    <text evidence="3">Belongs to the UTP11 family.</text>
</comment>
<feature type="compositionally biased region" description="Basic and acidic residues" evidence="6">
    <location>
        <begin position="219"/>
        <end position="239"/>
    </location>
</feature>
<dbReference type="STRING" id="27342.A0A0H2S8F6"/>
<keyword evidence="4" id="KW-0698">rRNA processing</keyword>
<proteinExistence type="inferred from homology"/>
<name>A0A0H2S8F6_9AGAM</name>
<evidence type="ECO:0000256" key="6">
    <source>
        <dbReference type="SAM" id="MobiDB-lite"/>
    </source>
</evidence>
<feature type="region of interest" description="Disordered" evidence="6">
    <location>
        <begin position="272"/>
        <end position="333"/>
    </location>
</feature>
<dbReference type="Pfam" id="PF03998">
    <property type="entry name" value="Utp11"/>
    <property type="match status" value="1"/>
</dbReference>
<dbReference type="GO" id="GO:0032040">
    <property type="term" value="C:small-subunit processome"/>
    <property type="evidence" value="ECO:0007669"/>
    <property type="project" value="InterPro"/>
</dbReference>
<evidence type="ECO:0000256" key="3">
    <source>
        <dbReference type="ARBA" id="ARBA00008105"/>
    </source>
</evidence>
<protein>
    <submittedName>
        <fullName evidence="7">U3 small nucleolar RNA-associated protein 11</fullName>
    </submittedName>
</protein>